<feature type="region of interest" description="Disordered" evidence="1">
    <location>
        <begin position="118"/>
        <end position="168"/>
    </location>
</feature>
<feature type="compositionally biased region" description="Low complexity" evidence="1">
    <location>
        <begin position="121"/>
        <end position="157"/>
    </location>
</feature>
<reference evidence="2 3" key="1">
    <citation type="submission" date="2024-09" db="EMBL/GenBank/DDBJ databases">
        <title>Rethinking Asexuality: The Enigmatic Case of Functional Sexual Genes in Lepraria (Stereocaulaceae).</title>
        <authorList>
            <person name="Doellman M."/>
            <person name="Sun Y."/>
            <person name="Barcenas-Pena A."/>
            <person name="Lumbsch H.T."/>
            <person name="Grewe F."/>
        </authorList>
    </citation>
    <scope>NUCLEOTIDE SEQUENCE [LARGE SCALE GENOMIC DNA]</scope>
    <source>
        <strain evidence="2 3">Mercado 3170</strain>
    </source>
</reference>
<gene>
    <name evidence="2" type="ORF">N7G274_005015</name>
</gene>
<keyword evidence="3" id="KW-1185">Reference proteome</keyword>
<proteinExistence type="predicted"/>
<dbReference type="Gene3D" id="6.10.250.2790">
    <property type="match status" value="1"/>
</dbReference>
<protein>
    <submittedName>
        <fullName evidence="2">Uncharacterized protein</fullName>
    </submittedName>
</protein>
<dbReference type="EMBL" id="JBEFKJ010000014">
    <property type="protein sequence ID" value="KAL2042521.1"/>
    <property type="molecule type" value="Genomic_DNA"/>
</dbReference>
<evidence type="ECO:0000256" key="1">
    <source>
        <dbReference type="SAM" id="MobiDB-lite"/>
    </source>
</evidence>
<name>A0ABR4AAQ5_9LECA</name>
<feature type="compositionally biased region" description="Pro residues" evidence="1">
    <location>
        <begin position="158"/>
        <end position="168"/>
    </location>
</feature>
<organism evidence="2 3">
    <name type="scientific">Stereocaulon virgatum</name>
    <dbReference type="NCBI Taxonomy" id="373712"/>
    <lineage>
        <taxon>Eukaryota</taxon>
        <taxon>Fungi</taxon>
        <taxon>Dikarya</taxon>
        <taxon>Ascomycota</taxon>
        <taxon>Pezizomycotina</taxon>
        <taxon>Lecanoromycetes</taxon>
        <taxon>OSLEUM clade</taxon>
        <taxon>Lecanoromycetidae</taxon>
        <taxon>Lecanorales</taxon>
        <taxon>Lecanorineae</taxon>
        <taxon>Stereocaulaceae</taxon>
        <taxon>Stereocaulon</taxon>
    </lineage>
</organism>
<dbReference type="Proteomes" id="UP001590950">
    <property type="component" value="Unassembled WGS sequence"/>
</dbReference>
<comment type="caution">
    <text evidence="2">The sequence shown here is derived from an EMBL/GenBank/DDBJ whole genome shotgun (WGS) entry which is preliminary data.</text>
</comment>
<accession>A0ABR4AAQ5</accession>
<evidence type="ECO:0000313" key="2">
    <source>
        <dbReference type="EMBL" id="KAL2042521.1"/>
    </source>
</evidence>
<evidence type="ECO:0000313" key="3">
    <source>
        <dbReference type="Proteomes" id="UP001590950"/>
    </source>
</evidence>
<sequence length="348" mass="37754">MALSTKPLNSHLTDSTLEPFLSPTFSPIDYLNTTLPKHQSATSLSNTASQTQTHISTLAAQTSRLSTTLTTLTDDILRTSSRLAYEVELLRGEALSLADSLSSPGELHEHILSFIPNGLDTTLSPTSTPTSPTSPSKRRQSSQPSSPTSTRPRAPSQPQLPPGKQEPPALPKLRILLHVRSQLQSVIRTFNLALAFPMPPSLLATTTSNIISVSSPNADPDAEAKGEATLSRLRQEVMDLLADTEGRGGGVERAMERIRELRDVCVIWKGTSEERARAKWVDGLEVIVEDEVRRREDGRRRVPIGGAVGGQGVRREASAVKGLADAGEVSRSSTPGFLRRLRDEIYAE</sequence>